<dbReference type="SUPFAM" id="SSF48008">
    <property type="entry name" value="GntR ligand-binding domain-like"/>
    <property type="match status" value="1"/>
</dbReference>
<dbReference type="GO" id="GO:0003700">
    <property type="term" value="F:DNA-binding transcription factor activity"/>
    <property type="evidence" value="ECO:0007669"/>
    <property type="project" value="InterPro"/>
</dbReference>
<dbReference type="SMART" id="SM00345">
    <property type="entry name" value="HTH_GNTR"/>
    <property type="match status" value="1"/>
</dbReference>
<dbReference type="PANTHER" id="PTHR43537">
    <property type="entry name" value="TRANSCRIPTIONAL REGULATOR, GNTR FAMILY"/>
    <property type="match status" value="1"/>
</dbReference>
<feature type="domain" description="HTH gntR-type" evidence="4">
    <location>
        <begin position="13"/>
        <end position="81"/>
    </location>
</feature>
<dbReference type="Proteomes" id="UP000254425">
    <property type="component" value="Chromosome"/>
</dbReference>
<dbReference type="InterPro" id="IPR036388">
    <property type="entry name" value="WH-like_DNA-bd_sf"/>
</dbReference>
<dbReference type="InterPro" id="IPR008920">
    <property type="entry name" value="TF_FadR/GntR_C"/>
</dbReference>
<dbReference type="SUPFAM" id="SSF46785">
    <property type="entry name" value="Winged helix' DNA-binding domain"/>
    <property type="match status" value="1"/>
</dbReference>
<dbReference type="EMBL" id="CP031320">
    <property type="protein sequence ID" value="AXK31612.1"/>
    <property type="molecule type" value="Genomic_DNA"/>
</dbReference>
<keyword evidence="3" id="KW-0804">Transcription</keyword>
<dbReference type="Pfam" id="PF00392">
    <property type="entry name" value="GntR"/>
    <property type="match status" value="1"/>
</dbReference>
<dbReference type="InterPro" id="IPR000524">
    <property type="entry name" value="Tscrpt_reg_HTH_GntR"/>
</dbReference>
<dbReference type="Pfam" id="PF07729">
    <property type="entry name" value="FCD"/>
    <property type="match status" value="1"/>
</dbReference>
<evidence type="ECO:0000256" key="3">
    <source>
        <dbReference type="ARBA" id="ARBA00023163"/>
    </source>
</evidence>
<organism evidence="5 6">
    <name type="scientific">Streptomyces armeniacus</name>
    <dbReference type="NCBI Taxonomy" id="83291"/>
    <lineage>
        <taxon>Bacteria</taxon>
        <taxon>Bacillati</taxon>
        <taxon>Actinomycetota</taxon>
        <taxon>Actinomycetes</taxon>
        <taxon>Kitasatosporales</taxon>
        <taxon>Streptomycetaceae</taxon>
        <taxon>Streptomyces</taxon>
    </lineage>
</organism>
<dbReference type="AlphaFoldDB" id="A0A345XIZ6"/>
<dbReference type="InterPro" id="IPR036390">
    <property type="entry name" value="WH_DNA-bd_sf"/>
</dbReference>
<gene>
    <name evidence="5" type="ORF">DVA86_02080</name>
</gene>
<reference evidence="5 6" key="1">
    <citation type="submission" date="2018-07" db="EMBL/GenBank/DDBJ databases">
        <title>Draft genome of the type strain Streptomyces armeniacus ATCC 15676.</title>
        <authorList>
            <person name="Labana P."/>
            <person name="Gosse J.T."/>
            <person name="Boddy C.N."/>
        </authorList>
    </citation>
    <scope>NUCLEOTIDE SEQUENCE [LARGE SCALE GENOMIC DNA]</scope>
    <source>
        <strain evidence="5 6">ATCC 15676</strain>
    </source>
</reference>
<dbReference type="Gene3D" id="1.20.120.530">
    <property type="entry name" value="GntR ligand-binding domain-like"/>
    <property type="match status" value="1"/>
</dbReference>
<dbReference type="CDD" id="cd07377">
    <property type="entry name" value="WHTH_GntR"/>
    <property type="match status" value="1"/>
</dbReference>
<evidence type="ECO:0000256" key="2">
    <source>
        <dbReference type="ARBA" id="ARBA00023125"/>
    </source>
</evidence>
<keyword evidence="1" id="KW-0805">Transcription regulation</keyword>
<dbReference type="PRINTS" id="PR00035">
    <property type="entry name" value="HTHGNTR"/>
</dbReference>
<evidence type="ECO:0000313" key="6">
    <source>
        <dbReference type="Proteomes" id="UP000254425"/>
    </source>
</evidence>
<sequence>MTSQLWQPVAQPGSLSERIVAQVEKILLEERLAPGQRLPPEREMAQLLGVSRPSLREAVRILEARGRLVVRHGQGVFVAQPGSEQELRAALERAEISINELFAMREVLEVPAAGWAAERMSPEQAAGLRETLASLDTAFDEEHPDFARLAGLDAQFHLGIAGAAGNRFLQQTSNVLNDILLSGMETTLLISGRREKSRREHHRILNALTAGDAAGARRAARAHIRSAHRAALTRMAREQEALPAS</sequence>
<accession>A0A345XIZ6</accession>
<dbReference type="Gene3D" id="1.10.10.10">
    <property type="entry name" value="Winged helix-like DNA-binding domain superfamily/Winged helix DNA-binding domain"/>
    <property type="match status" value="1"/>
</dbReference>
<evidence type="ECO:0000256" key="1">
    <source>
        <dbReference type="ARBA" id="ARBA00023015"/>
    </source>
</evidence>
<dbReference type="SMART" id="SM00895">
    <property type="entry name" value="FCD"/>
    <property type="match status" value="1"/>
</dbReference>
<keyword evidence="6" id="KW-1185">Reference proteome</keyword>
<keyword evidence="2" id="KW-0238">DNA-binding</keyword>
<evidence type="ECO:0000313" key="5">
    <source>
        <dbReference type="EMBL" id="AXK31612.1"/>
    </source>
</evidence>
<dbReference type="InterPro" id="IPR011711">
    <property type="entry name" value="GntR_C"/>
</dbReference>
<dbReference type="PANTHER" id="PTHR43537:SF5">
    <property type="entry name" value="UXU OPERON TRANSCRIPTIONAL REGULATOR"/>
    <property type="match status" value="1"/>
</dbReference>
<dbReference type="KEGG" id="sarm:DVA86_02080"/>
<protein>
    <submittedName>
        <fullName evidence="5">FadR family transcriptional regulator</fullName>
    </submittedName>
</protein>
<name>A0A345XIZ6_9ACTN</name>
<dbReference type="PROSITE" id="PS50949">
    <property type="entry name" value="HTH_GNTR"/>
    <property type="match status" value="1"/>
</dbReference>
<evidence type="ECO:0000259" key="4">
    <source>
        <dbReference type="PROSITE" id="PS50949"/>
    </source>
</evidence>
<dbReference type="RefSeq" id="WP_208875249.1">
    <property type="nucleotide sequence ID" value="NZ_CP031320.1"/>
</dbReference>
<proteinExistence type="predicted"/>
<dbReference type="GO" id="GO:0003677">
    <property type="term" value="F:DNA binding"/>
    <property type="evidence" value="ECO:0007669"/>
    <property type="project" value="UniProtKB-KW"/>
</dbReference>